<sequence>MANFLRFDVYDLDCRRCGATRSCDRDMVGTTNQSNTGSGGHRLLYGDAAEHGSEGRSQKSNPPLKMTQMKNPAAVHAGTVPPERRPLRAGVCPLEADGASIGPASALSKRTAPRSGRLQPGRASPAPGRTLGWAAQHRPGSYGRLRDAVLASSSSPLLVFPSASDADSLCALKIVTHVLSSDSIRDSIHPVSSFGEINKFAGDELHSDQSLTLLLINWGCHRDIRRFLNLGPKVHVFVIDSHRPIHLHNLSEQNKHVVLYTQEDEHQADLAYDFDEIDVDSDSDEDDDEGRNRKRQRVSQDSESDPIKLFGKLKSEYYKLGTFHGRPSGCLMFELAHSLRKNTNELLWLACVSLTDQFVHERLTNERYQAGVMELEQHINSSGNLDAVSSVTLRDGTKIQAPANSRIAYEDEPRPVLLREWNLFDSMLCSSYIATKLKTWSEKGLKNLKFLLARMGFPLAECQKKFQYMSMEVKQKMKDMFDSFLPEYGLTEFYYRSFLRIHGYLEAFVTRQSIQIAGNLFLNYLDSTHYLVWCLTCASNVDCLGNSDCYQSGNPNCSMERCLRGLPLKW</sequence>
<dbReference type="Pfam" id="PF02724">
    <property type="entry name" value="CDC45"/>
    <property type="match status" value="1"/>
</dbReference>
<evidence type="ECO:0000256" key="6">
    <source>
        <dbReference type="SAM" id="MobiDB-lite"/>
    </source>
</evidence>
<feature type="region of interest" description="Disordered" evidence="6">
    <location>
        <begin position="280"/>
        <end position="303"/>
    </location>
</feature>
<dbReference type="PANTHER" id="PTHR10507:SF0">
    <property type="entry name" value="CELL DIVISION CONTROL PROTEIN 45 HOMOLOG"/>
    <property type="match status" value="1"/>
</dbReference>
<comment type="subcellular location">
    <subcellularLocation>
        <location evidence="1">Nucleus</location>
    </subcellularLocation>
</comment>
<dbReference type="GO" id="GO:0003688">
    <property type="term" value="F:DNA replication origin binding"/>
    <property type="evidence" value="ECO:0007669"/>
    <property type="project" value="TreeGrafter"/>
</dbReference>
<dbReference type="EMBL" id="CP136897">
    <property type="protein sequence ID" value="WOL16167.1"/>
    <property type="molecule type" value="Genomic_DNA"/>
</dbReference>
<dbReference type="PANTHER" id="PTHR10507">
    <property type="entry name" value="CDC45-RELATED PROTEIN"/>
    <property type="match status" value="1"/>
</dbReference>
<dbReference type="AlphaFoldDB" id="A0AAQ3KW58"/>
<evidence type="ECO:0000256" key="4">
    <source>
        <dbReference type="ARBA" id="ARBA00023242"/>
    </source>
</evidence>
<evidence type="ECO:0008006" key="9">
    <source>
        <dbReference type="Google" id="ProtNLM"/>
    </source>
</evidence>
<proteinExistence type="inferred from homology"/>
<evidence type="ECO:0000313" key="7">
    <source>
        <dbReference type="EMBL" id="WOL16167.1"/>
    </source>
</evidence>
<protein>
    <recommendedName>
        <fullName evidence="9">Cell division control protein 45 homolog</fullName>
    </recommendedName>
</protein>
<gene>
    <name evidence="7" type="ORF">Cni_G24949</name>
</gene>
<evidence type="ECO:0000256" key="2">
    <source>
        <dbReference type="ARBA" id="ARBA00010727"/>
    </source>
</evidence>
<dbReference type="GO" id="GO:0003697">
    <property type="term" value="F:single-stranded DNA binding"/>
    <property type="evidence" value="ECO:0007669"/>
    <property type="project" value="TreeGrafter"/>
</dbReference>
<feature type="compositionally biased region" description="Acidic residues" evidence="6">
    <location>
        <begin position="280"/>
        <end position="289"/>
    </location>
</feature>
<comment type="similarity">
    <text evidence="2">Belongs to the CDC45 family.</text>
</comment>
<accession>A0AAQ3KW58</accession>
<dbReference type="InterPro" id="IPR003874">
    <property type="entry name" value="CDC45"/>
</dbReference>
<keyword evidence="4" id="KW-0539">Nucleus</keyword>
<reference evidence="7 8" key="1">
    <citation type="submission" date="2023-10" db="EMBL/GenBank/DDBJ databases">
        <title>Chromosome-scale genome assembly provides insights into flower coloration mechanisms of Canna indica.</title>
        <authorList>
            <person name="Li C."/>
        </authorList>
    </citation>
    <scope>NUCLEOTIDE SEQUENCE [LARGE SCALE GENOMIC DNA]</scope>
    <source>
        <tissue evidence="7">Flower</tissue>
    </source>
</reference>
<evidence type="ECO:0000313" key="8">
    <source>
        <dbReference type="Proteomes" id="UP001327560"/>
    </source>
</evidence>
<feature type="region of interest" description="Disordered" evidence="6">
    <location>
        <begin position="102"/>
        <end position="132"/>
    </location>
</feature>
<evidence type="ECO:0000256" key="3">
    <source>
        <dbReference type="ARBA" id="ARBA00022705"/>
    </source>
</evidence>
<dbReference type="GO" id="GO:0006270">
    <property type="term" value="P:DNA replication initiation"/>
    <property type="evidence" value="ECO:0007669"/>
    <property type="project" value="InterPro"/>
</dbReference>
<dbReference type="GO" id="GO:1902977">
    <property type="term" value="P:mitotic DNA replication preinitiation complex assembly"/>
    <property type="evidence" value="ECO:0007669"/>
    <property type="project" value="TreeGrafter"/>
</dbReference>
<feature type="region of interest" description="Disordered" evidence="6">
    <location>
        <begin position="31"/>
        <end position="66"/>
    </location>
</feature>
<keyword evidence="3" id="KW-0235">DNA replication</keyword>
<dbReference type="GO" id="GO:0000727">
    <property type="term" value="P:double-strand break repair via break-induced replication"/>
    <property type="evidence" value="ECO:0007669"/>
    <property type="project" value="TreeGrafter"/>
</dbReference>
<keyword evidence="8" id="KW-1185">Reference proteome</keyword>
<dbReference type="GO" id="GO:0031261">
    <property type="term" value="C:DNA replication preinitiation complex"/>
    <property type="evidence" value="ECO:0007669"/>
    <property type="project" value="TreeGrafter"/>
</dbReference>
<keyword evidence="5" id="KW-0131">Cell cycle</keyword>
<feature type="compositionally biased region" description="Basic and acidic residues" evidence="6">
    <location>
        <begin position="48"/>
        <end position="57"/>
    </location>
</feature>
<dbReference type="GO" id="GO:0003682">
    <property type="term" value="F:chromatin binding"/>
    <property type="evidence" value="ECO:0007669"/>
    <property type="project" value="TreeGrafter"/>
</dbReference>
<name>A0AAQ3KW58_9LILI</name>
<evidence type="ECO:0000256" key="5">
    <source>
        <dbReference type="ARBA" id="ARBA00023306"/>
    </source>
</evidence>
<dbReference type="Proteomes" id="UP001327560">
    <property type="component" value="Chromosome 8"/>
</dbReference>
<evidence type="ECO:0000256" key="1">
    <source>
        <dbReference type="ARBA" id="ARBA00004123"/>
    </source>
</evidence>
<organism evidence="7 8">
    <name type="scientific">Canna indica</name>
    <name type="common">Indian-shot</name>
    <dbReference type="NCBI Taxonomy" id="4628"/>
    <lineage>
        <taxon>Eukaryota</taxon>
        <taxon>Viridiplantae</taxon>
        <taxon>Streptophyta</taxon>
        <taxon>Embryophyta</taxon>
        <taxon>Tracheophyta</taxon>
        <taxon>Spermatophyta</taxon>
        <taxon>Magnoliopsida</taxon>
        <taxon>Liliopsida</taxon>
        <taxon>Zingiberales</taxon>
        <taxon>Cannaceae</taxon>
        <taxon>Canna</taxon>
    </lineage>
</organism>